<feature type="region of interest" description="Disordered" evidence="1">
    <location>
        <begin position="34"/>
        <end position="54"/>
    </location>
</feature>
<keyword evidence="3" id="KW-1185">Reference proteome</keyword>
<dbReference type="STRING" id="443156.SAMN04489867_3137"/>
<proteinExistence type="predicted"/>
<gene>
    <name evidence="2" type="ORF">SAMN04489867_3137</name>
</gene>
<dbReference type="AlphaFoldDB" id="A0A1H0U4P4"/>
<dbReference type="Proteomes" id="UP000199077">
    <property type="component" value="Chromosome I"/>
</dbReference>
<organism evidence="2 3">
    <name type="scientific">Pedococcus dokdonensis</name>
    <dbReference type="NCBI Taxonomy" id="443156"/>
    <lineage>
        <taxon>Bacteria</taxon>
        <taxon>Bacillati</taxon>
        <taxon>Actinomycetota</taxon>
        <taxon>Actinomycetes</taxon>
        <taxon>Micrococcales</taxon>
        <taxon>Intrasporangiaceae</taxon>
        <taxon>Pedococcus</taxon>
    </lineage>
</organism>
<reference evidence="3" key="1">
    <citation type="submission" date="2016-10" db="EMBL/GenBank/DDBJ databases">
        <authorList>
            <person name="Varghese N."/>
            <person name="Submissions S."/>
        </authorList>
    </citation>
    <scope>NUCLEOTIDE SEQUENCE [LARGE SCALE GENOMIC DNA]</scope>
    <source>
        <strain evidence="3">DSM 22329</strain>
    </source>
</reference>
<sequence length="291" mass="30029">MTSLTTHPAPARPAVSVEELKRAWQAVQAGDFCRHPGARQRPDTPSSCDTGGRSWEPHEAVLPVIGCAGSVGATTLALSLATAAAEAAAATMGSARVVECCTVTASGLAPASTAELGQHPTGWLQGTRGEVLLERSTDMYVSPDEVLPPTDAAPGLGLTVLDVGWELGQLLASPSWLSDRVLHADHVVAVTTATIPGLRRLEGALALLEGTPVIGAILGPPRRTWPRGLEHSLGALSRQLDQRAAMHLIPLDRGLAVRGLDSQALPTPLLTAAGHLLHASVAGATPKGHPS</sequence>
<evidence type="ECO:0008006" key="4">
    <source>
        <dbReference type="Google" id="ProtNLM"/>
    </source>
</evidence>
<evidence type="ECO:0000313" key="3">
    <source>
        <dbReference type="Proteomes" id="UP000199077"/>
    </source>
</evidence>
<protein>
    <recommendedName>
        <fullName evidence="4">MinD-like ATPase involved in chromosome partitioning or flagellar assembly</fullName>
    </recommendedName>
</protein>
<evidence type="ECO:0000256" key="1">
    <source>
        <dbReference type="SAM" id="MobiDB-lite"/>
    </source>
</evidence>
<name>A0A1H0U4P4_9MICO</name>
<accession>A0A1H0U4P4</accession>
<dbReference type="EMBL" id="LT629711">
    <property type="protein sequence ID" value="SDP61247.1"/>
    <property type="molecule type" value="Genomic_DNA"/>
</dbReference>
<evidence type="ECO:0000313" key="2">
    <source>
        <dbReference type="EMBL" id="SDP61247.1"/>
    </source>
</evidence>